<accession>E6YL43</accession>
<protein>
    <submittedName>
        <fullName evidence="2">Putative D-methionine transport system permease protein metI</fullName>
    </submittedName>
</protein>
<gene>
    <name evidence="2" type="ORF">BARRO_30162</name>
</gene>
<dbReference type="EMBL" id="FN645457">
    <property type="protein sequence ID" value="CBI77581.1"/>
    <property type="molecule type" value="Genomic_DNA"/>
</dbReference>
<keyword evidence="1" id="KW-0812">Transmembrane</keyword>
<proteinExistence type="predicted"/>
<sequence length="64" mass="7056">METNHFQIIRQYPYPPVPLTSIITGFTIIVISLISATLLAGYLDGGSLGVLAISYGYQRYTIPH</sequence>
<keyword evidence="1" id="KW-1133">Transmembrane helix</keyword>
<dbReference type="AlphaFoldDB" id="E6YL43"/>
<name>E6YL43_9HYPH</name>
<organism evidence="2">
    <name type="scientific">Bartonella rochalimae ATCC BAA-1498</name>
    <dbReference type="NCBI Taxonomy" id="685782"/>
    <lineage>
        <taxon>Bacteria</taxon>
        <taxon>Pseudomonadati</taxon>
        <taxon>Pseudomonadota</taxon>
        <taxon>Alphaproteobacteria</taxon>
        <taxon>Hyphomicrobiales</taxon>
        <taxon>Bartonellaceae</taxon>
        <taxon>Bartonella</taxon>
    </lineage>
</organism>
<reference evidence="2" key="1">
    <citation type="journal article" date="2011" name="PLoS Genet.">
        <title>Parallel evolution of a type IV secretion system in radiating lineages of the host-restricted bacterial pathogen Bartonella.</title>
        <authorList>
            <person name="Engel P."/>
            <person name="Salzburger W."/>
            <person name="Liesch M."/>
            <person name="Chang C.C."/>
            <person name="Maruyama S."/>
            <person name="Lanz C."/>
            <person name="Calteau A."/>
            <person name="Lajus A."/>
            <person name="Medigue C."/>
            <person name="Schuster S.C."/>
            <person name="Dehio C."/>
        </authorList>
    </citation>
    <scope>NUCLEOTIDE SEQUENCE</scope>
    <source>
        <strain evidence="2">ATCC BAA-1498</strain>
    </source>
</reference>
<feature type="transmembrane region" description="Helical" evidence="1">
    <location>
        <begin position="22"/>
        <end position="43"/>
    </location>
</feature>
<evidence type="ECO:0000313" key="2">
    <source>
        <dbReference type="EMBL" id="CBI77581.1"/>
    </source>
</evidence>
<evidence type="ECO:0000256" key="1">
    <source>
        <dbReference type="SAM" id="Phobius"/>
    </source>
</evidence>
<keyword evidence="1" id="KW-0472">Membrane</keyword>